<gene>
    <name evidence="3" type="ORF">QQX03_02605</name>
</gene>
<dbReference type="AlphaFoldDB" id="A0A9Y2B8M7"/>
<dbReference type="Gene3D" id="3.40.50.720">
    <property type="entry name" value="NAD(P)-binding Rossmann-like Domain"/>
    <property type="match status" value="1"/>
</dbReference>
<accession>A0A9Y2B8M7</accession>
<dbReference type="EMBL" id="CP127221">
    <property type="protein sequence ID" value="WIW96016.1"/>
    <property type="molecule type" value="Genomic_DNA"/>
</dbReference>
<dbReference type="InterPro" id="IPR002347">
    <property type="entry name" value="SDR_fam"/>
</dbReference>
<dbReference type="Pfam" id="PF13561">
    <property type="entry name" value="adh_short_C2"/>
    <property type="match status" value="1"/>
</dbReference>
<evidence type="ECO:0000256" key="2">
    <source>
        <dbReference type="ARBA" id="ARBA00023002"/>
    </source>
</evidence>
<dbReference type="GO" id="GO:0016491">
    <property type="term" value="F:oxidoreductase activity"/>
    <property type="evidence" value="ECO:0007669"/>
    <property type="project" value="UniProtKB-KW"/>
</dbReference>
<dbReference type="PANTHER" id="PTHR24321">
    <property type="entry name" value="DEHYDROGENASES, SHORT CHAIN"/>
    <property type="match status" value="1"/>
</dbReference>
<organism evidence="3 4">
    <name type="scientific">Altererythrobacter rubellus</name>
    <dbReference type="NCBI Taxonomy" id="2173831"/>
    <lineage>
        <taxon>Bacteria</taxon>
        <taxon>Pseudomonadati</taxon>
        <taxon>Pseudomonadota</taxon>
        <taxon>Alphaproteobacteria</taxon>
        <taxon>Sphingomonadales</taxon>
        <taxon>Erythrobacteraceae</taxon>
        <taxon>Altererythrobacter</taxon>
    </lineage>
</organism>
<reference evidence="3 4" key="1">
    <citation type="submission" date="2023-06" db="EMBL/GenBank/DDBJ databases">
        <title>Altererythrobacter rubellus NBRC 112769 genome.</title>
        <authorList>
            <person name="Zhang K."/>
        </authorList>
    </citation>
    <scope>NUCLEOTIDE SEQUENCE [LARGE SCALE GENOMIC DNA]</scope>
    <source>
        <strain evidence="3 4">NBRC 112769</strain>
    </source>
</reference>
<proteinExistence type="inferred from homology"/>
<evidence type="ECO:0000313" key="4">
    <source>
        <dbReference type="Proteomes" id="UP001231445"/>
    </source>
</evidence>
<keyword evidence="4" id="KW-1185">Reference proteome</keyword>
<dbReference type="KEGG" id="arue:QQX03_02605"/>
<dbReference type="Proteomes" id="UP001231445">
    <property type="component" value="Chromosome"/>
</dbReference>
<sequence length="271" mass="28396">MGLLEGKKAVILGAASKDNMGQVTARLCAAEGAEVLVAGRKEGPLSELASEIGGHYALCDITDHAQVHGLAATAAEKMGRVDAAINCTGWGLLANILETTEEQLDQICALQFKGVHHFLQAFVQQMKDQDPQGGSLISLSSATTKALINNHAAYIGTKTAGEAMIRCVANDFGQYGIKANTVSPAFTESPMTSDSFQVPGLVDAFMPKYPLGRLNTSEDVAEACAWLCSDRAFVTGQNIQPNGGLTLRGNPQAVDIEAAVGAAMAKMQQDG</sequence>
<name>A0A9Y2B8M7_9SPHN</name>
<dbReference type="EC" id="1.1.-.-" evidence="3"/>
<protein>
    <submittedName>
        <fullName evidence="3">SDR family oxidoreductase</fullName>
        <ecNumber evidence="3">1.1.-.-</ecNumber>
    </submittedName>
</protein>
<dbReference type="CDD" id="cd05233">
    <property type="entry name" value="SDR_c"/>
    <property type="match status" value="1"/>
</dbReference>
<evidence type="ECO:0000313" key="3">
    <source>
        <dbReference type="EMBL" id="WIW96016.1"/>
    </source>
</evidence>
<dbReference type="PANTHER" id="PTHR24321:SF8">
    <property type="entry name" value="ESTRADIOL 17-BETA-DEHYDROGENASE 8-RELATED"/>
    <property type="match status" value="1"/>
</dbReference>
<dbReference type="InterPro" id="IPR036291">
    <property type="entry name" value="NAD(P)-bd_dom_sf"/>
</dbReference>
<dbReference type="RefSeq" id="WP_285976327.1">
    <property type="nucleotide sequence ID" value="NZ_CP127221.1"/>
</dbReference>
<dbReference type="PRINTS" id="PR00081">
    <property type="entry name" value="GDHRDH"/>
</dbReference>
<evidence type="ECO:0000256" key="1">
    <source>
        <dbReference type="ARBA" id="ARBA00006484"/>
    </source>
</evidence>
<dbReference type="SUPFAM" id="SSF51735">
    <property type="entry name" value="NAD(P)-binding Rossmann-fold domains"/>
    <property type="match status" value="1"/>
</dbReference>
<keyword evidence="2 3" id="KW-0560">Oxidoreductase</keyword>
<comment type="similarity">
    <text evidence="1">Belongs to the short-chain dehydrogenases/reductases (SDR) family.</text>
</comment>